<accession>A0ACA9MG29</accession>
<evidence type="ECO:0000313" key="2">
    <source>
        <dbReference type="Proteomes" id="UP000789525"/>
    </source>
</evidence>
<reference evidence="1" key="1">
    <citation type="submission" date="2021-06" db="EMBL/GenBank/DDBJ databases">
        <authorList>
            <person name="Kallberg Y."/>
            <person name="Tangrot J."/>
            <person name="Rosling A."/>
        </authorList>
    </citation>
    <scope>NUCLEOTIDE SEQUENCE</scope>
    <source>
        <strain evidence="1">CL356</strain>
    </source>
</reference>
<gene>
    <name evidence="1" type="ORF">ACOLOM_LOCUS6158</name>
</gene>
<organism evidence="1 2">
    <name type="scientific">Acaulospora colombiana</name>
    <dbReference type="NCBI Taxonomy" id="27376"/>
    <lineage>
        <taxon>Eukaryota</taxon>
        <taxon>Fungi</taxon>
        <taxon>Fungi incertae sedis</taxon>
        <taxon>Mucoromycota</taxon>
        <taxon>Glomeromycotina</taxon>
        <taxon>Glomeromycetes</taxon>
        <taxon>Diversisporales</taxon>
        <taxon>Acaulosporaceae</taxon>
        <taxon>Acaulospora</taxon>
    </lineage>
</organism>
<name>A0ACA9MG29_9GLOM</name>
<comment type="caution">
    <text evidence="1">The sequence shown here is derived from an EMBL/GenBank/DDBJ whole genome shotgun (WGS) entry which is preliminary data.</text>
</comment>
<evidence type="ECO:0000313" key="1">
    <source>
        <dbReference type="EMBL" id="CAG8586348.1"/>
    </source>
</evidence>
<protein>
    <submittedName>
        <fullName evidence="1">737_t:CDS:1</fullName>
    </submittedName>
</protein>
<dbReference type="EMBL" id="CAJVPT010012277">
    <property type="protein sequence ID" value="CAG8586348.1"/>
    <property type="molecule type" value="Genomic_DNA"/>
</dbReference>
<dbReference type="Proteomes" id="UP000789525">
    <property type="component" value="Unassembled WGS sequence"/>
</dbReference>
<keyword evidence="2" id="KW-1185">Reference proteome</keyword>
<sequence>MFRDLKLYVVIEKVLLLESSKHYENRAKTLILTGNAHDYMTRVRQYIKFEEEQLSVYFLPKTQAPLLKVVRSELIDKNAHVIWQMFEKSFVTDNVMLSDNKLRGQALKSLYYFLSNMGSIELLQLLIGSYYEQKGNLAYMKNTHDWYGLVDSLVRLRGEINTIVEGGHEDERMEPGFSEKLSVMLEDISISQKLNRDFKNFCSIKENLEVFVNVLTLNSWPNYLTKFDSPLRLPLNNIYDIQIRPICGHIYDL</sequence>
<proteinExistence type="predicted"/>